<dbReference type="RefSeq" id="WP_258540564.1">
    <property type="nucleotide sequence ID" value="NZ_OU015584.1"/>
</dbReference>
<gene>
    <name evidence="1" type="ORF">CRYO30217_00325</name>
</gene>
<organism evidence="1 2">
    <name type="scientific">Parvicella tangerina</name>
    <dbReference type="NCBI Taxonomy" id="2829795"/>
    <lineage>
        <taxon>Bacteria</taxon>
        <taxon>Pseudomonadati</taxon>
        <taxon>Bacteroidota</taxon>
        <taxon>Flavobacteriia</taxon>
        <taxon>Flavobacteriales</taxon>
        <taxon>Parvicellaceae</taxon>
        <taxon>Parvicella</taxon>
    </lineage>
</organism>
<keyword evidence="2" id="KW-1185">Reference proteome</keyword>
<proteinExistence type="predicted"/>
<protein>
    <submittedName>
        <fullName evidence="1">Uncharacterized protein</fullName>
    </submittedName>
</protein>
<evidence type="ECO:0000313" key="1">
    <source>
        <dbReference type="EMBL" id="CAG5077229.1"/>
    </source>
</evidence>
<evidence type="ECO:0000313" key="2">
    <source>
        <dbReference type="Proteomes" id="UP000683507"/>
    </source>
</evidence>
<name>A0A916NPQ2_9FLAO</name>
<dbReference type="Proteomes" id="UP000683507">
    <property type="component" value="Chromosome"/>
</dbReference>
<dbReference type="KEGG" id="ptan:CRYO30217_00325"/>
<accession>A0A916NPQ2</accession>
<sequence>MSLIDDNVIPGNHGTIFETNAKEDHDLERVKMLIEQVDGVKDVMVNKEEFPITLTVHTSKLVKIIDIENEAKKSTFHVIPKSIFSL</sequence>
<dbReference type="AlphaFoldDB" id="A0A916NPQ2"/>
<reference evidence="1" key="1">
    <citation type="submission" date="2021-04" db="EMBL/GenBank/DDBJ databases">
        <authorList>
            <person name="Rodrigo-Torres L."/>
            <person name="Arahal R. D."/>
            <person name="Lucena T."/>
        </authorList>
    </citation>
    <scope>NUCLEOTIDE SEQUENCE</scope>
    <source>
        <strain evidence="1">AS29M-1</strain>
    </source>
</reference>
<dbReference type="EMBL" id="OU015584">
    <property type="protein sequence ID" value="CAG5077229.1"/>
    <property type="molecule type" value="Genomic_DNA"/>
</dbReference>